<evidence type="ECO:0000256" key="3">
    <source>
        <dbReference type="ARBA" id="ARBA00006739"/>
    </source>
</evidence>
<evidence type="ECO:0000256" key="10">
    <source>
        <dbReference type="ARBA" id="ARBA00022989"/>
    </source>
</evidence>
<name>A0A2T4TXM1_9BACT</name>
<evidence type="ECO:0000313" key="15">
    <source>
        <dbReference type="Proteomes" id="UP000241436"/>
    </source>
</evidence>
<dbReference type="GO" id="GO:0006487">
    <property type="term" value="P:protein N-linked glycosylation"/>
    <property type="evidence" value="ECO:0007669"/>
    <property type="project" value="TreeGrafter"/>
</dbReference>
<dbReference type="PANTHER" id="PTHR10859">
    <property type="entry name" value="GLYCOSYL TRANSFERASE"/>
    <property type="match status" value="1"/>
</dbReference>
<evidence type="ECO:0000256" key="11">
    <source>
        <dbReference type="ARBA" id="ARBA00023136"/>
    </source>
</evidence>
<dbReference type="PANTHER" id="PTHR10859:SF91">
    <property type="entry name" value="DOLICHYL-PHOSPHATE BETA-GLUCOSYLTRANSFERASE"/>
    <property type="match status" value="1"/>
</dbReference>
<reference evidence="14 15" key="1">
    <citation type="submission" date="2017-09" db="EMBL/GenBank/DDBJ databases">
        <title>Bloom of a denitrifying methanotroph, Candidatus Methylomirabilis limnetica, in a deep stratified lake.</title>
        <authorList>
            <person name="Graf J.S."/>
            <person name="Marchant H.K."/>
            <person name="Tienken D."/>
            <person name="Hach P.F."/>
            <person name="Brand A."/>
            <person name="Schubert C.J."/>
            <person name="Kuypers M.M."/>
            <person name="Milucka J."/>
        </authorList>
    </citation>
    <scope>NUCLEOTIDE SEQUENCE [LARGE SCALE GENOMIC DNA]</scope>
    <source>
        <strain evidence="14 15">Zug</strain>
    </source>
</reference>
<protein>
    <recommendedName>
        <fullName evidence="4">dolichyl-phosphate beta-glucosyltransferase</fullName>
        <ecNumber evidence="4">2.4.1.117</ecNumber>
    </recommendedName>
</protein>
<evidence type="ECO:0000256" key="8">
    <source>
        <dbReference type="ARBA" id="ARBA00022824"/>
    </source>
</evidence>
<proteinExistence type="inferred from homology"/>
<evidence type="ECO:0000256" key="9">
    <source>
        <dbReference type="ARBA" id="ARBA00022968"/>
    </source>
</evidence>
<evidence type="ECO:0000256" key="7">
    <source>
        <dbReference type="ARBA" id="ARBA00022692"/>
    </source>
</evidence>
<keyword evidence="7" id="KW-0812">Transmembrane</keyword>
<dbReference type="EC" id="2.4.1.117" evidence="4"/>
<evidence type="ECO:0000256" key="6">
    <source>
        <dbReference type="ARBA" id="ARBA00022679"/>
    </source>
</evidence>
<evidence type="ECO:0000256" key="5">
    <source>
        <dbReference type="ARBA" id="ARBA00022676"/>
    </source>
</evidence>
<evidence type="ECO:0000256" key="4">
    <source>
        <dbReference type="ARBA" id="ARBA00012583"/>
    </source>
</evidence>
<comment type="catalytic activity">
    <reaction evidence="12">
        <text>a di-trans,poly-cis-dolichyl phosphate + UDP-alpha-D-glucose = a di-trans,poly-cis-dolichyl beta-D-glucosyl phosphate + UDP</text>
        <dbReference type="Rhea" id="RHEA:15401"/>
        <dbReference type="Rhea" id="RHEA-COMP:19498"/>
        <dbReference type="Rhea" id="RHEA-COMP:19502"/>
        <dbReference type="ChEBI" id="CHEBI:57525"/>
        <dbReference type="ChEBI" id="CHEBI:57683"/>
        <dbReference type="ChEBI" id="CHEBI:58223"/>
        <dbReference type="ChEBI" id="CHEBI:58885"/>
        <dbReference type="EC" id="2.4.1.117"/>
    </reaction>
    <physiologicalReaction direction="left-to-right" evidence="12">
        <dbReference type="Rhea" id="RHEA:15402"/>
    </physiologicalReaction>
</comment>
<comment type="similarity">
    <text evidence="3">Belongs to the glycosyltransferase 2 family.</text>
</comment>
<dbReference type="Gene3D" id="3.90.550.10">
    <property type="entry name" value="Spore Coat Polysaccharide Biosynthesis Protein SpsA, Chain A"/>
    <property type="match status" value="1"/>
</dbReference>
<evidence type="ECO:0000259" key="13">
    <source>
        <dbReference type="Pfam" id="PF00535"/>
    </source>
</evidence>
<reference evidence="15" key="2">
    <citation type="journal article" date="2018" name="Environ. Microbiol.">
        <title>Bloom of a denitrifying methanotroph, 'Candidatus Methylomirabilis limnetica', in a deep stratified lake.</title>
        <authorList>
            <person name="Graf J.S."/>
            <person name="Mayr M.J."/>
            <person name="Marchant H.K."/>
            <person name="Tienken D."/>
            <person name="Hach P.F."/>
            <person name="Brand A."/>
            <person name="Schubert C.J."/>
            <person name="Kuypers M.M."/>
            <person name="Milucka J."/>
        </authorList>
    </citation>
    <scope>NUCLEOTIDE SEQUENCE [LARGE SCALE GENOMIC DNA]</scope>
    <source>
        <strain evidence="15">Zug</strain>
    </source>
</reference>
<evidence type="ECO:0000313" key="14">
    <source>
        <dbReference type="EMBL" id="PTL35874.1"/>
    </source>
</evidence>
<organism evidence="14 15">
    <name type="scientific">Candidatus Methylomirabilis limnetica</name>
    <dbReference type="NCBI Taxonomy" id="2033718"/>
    <lineage>
        <taxon>Bacteria</taxon>
        <taxon>Candidatus Methylomirabilota</taxon>
        <taxon>Candidatus Methylomirabilia</taxon>
        <taxon>Candidatus Methylomirabilales</taxon>
        <taxon>Candidatus Methylomirabilaceae</taxon>
        <taxon>Candidatus Methylomirabilis</taxon>
    </lineage>
</organism>
<accession>A0A2T4TXM1</accession>
<keyword evidence="5" id="KW-0328">Glycosyltransferase</keyword>
<dbReference type="SUPFAM" id="SSF53448">
    <property type="entry name" value="Nucleotide-diphospho-sugar transferases"/>
    <property type="match status" value="1"/>
</dbReference>
<dbReference type="GO" id="GO:0004581">
    <property type="term" value="F:dolichyl-phosphate beta-glucosyltransferase activity"/>
    <property type="evidence" value="ECO:0007669"/>
    <property type="project" value="UniProtKB-EC"/>
</dbReference>
<evidence type="ECO:0000256" key="1">
    <source>
        <dbReference type="ARBA" id="ARBA00004389"/>
    </source>
</evidence>
<comment type="caution">
    <text evidence="14">The sequence shown here is derived from an EMBL/GenBank/DDBJ whole genome shotgun (WGS) entry which is preliminary data.</text>
</comment>
<keyword evidence="9" id="KW-0735">Signal-anchor</keyword>
<dbReference type="InterPro" id="IPR001173">
    <property type="entry name" value="Glyco_trans_2-like"/>
</dbReference>
<comment type="pathway">
    <text evidence="2">Protein modification; protein glycosylation.</text>
</comment>
<dbReference type="EMBL" id="NVQC01000022">
    <property type="protein sequence ID" value="PTL35874.1"/>
    <property type="molecule type" value="Genomic_DNA"/>
</dbReference>
<feature type="domain" description="Glycosyltransferase 2-like" evidence="13">
    <location>
        <begin position="9"/>
        <end position="179"/>
    </location>
</feature>
<dbReference type="InterPro" id="IPR029044">
    <property type="entry name" value="Nucleotide-diphossugar_trans"/>
</dbReference>
<keyword evidence="6" id="KW-0808">Transferase</keyword>
<evidence type="ECO:0000256" key="2">
    <source>
        <dbReference type="ARBA" id="ARBA00004922"/>
    </source>
</evidence>
<dbReference type="Proteomes" id="UP000241436">
    <property type="component" value="Unassembled WGS sequence"/>
</dbReference>
<comment type="subcellular location">
    <subcellularLocation>
        <location evidence="1">Endoplasmic reticulum membrane</location>
        <topology evidence="1">Single-pass membrane protein</topology>
    </subcellularLocation>
</comment>
<dbReference type="InterPro" id="IPR035518">
    <property type="entry name" value="DPG_synthase"/>
</dbReference>
<dbReference type="Pfam" id="PF00535">
    <property type="entry name" value="Glycos_transf_2"/>
    <property type="match status" value="1"/>
</dbReference>
<evidence type="ECO:0000256" key="12">
    <source>
        <dbReference type="ARBA" id="ARBA00045097"/>
    </source>
</evidence>
<keyword evidence="11" id="KW-0472">Membrane</keyword>
<dbReference type="OrthoDB" id="9810303at2"/>
<gene>
    <name evidence="14" type="ORF">CLG94_08985</name>
</gene>
<dbReference type="CDD" id="cd04188">
    <property type="entry name" value="DPG_synthase"/>
    <property type="match status" value="1"/>
</dbReference>
<dbReference type="RefSeq" id="WP_107562766.1">
    <property type="nucleotide sequence ID" value="NZ_NVQC01000022.1"/>
</dbReference>
<sequence>MGQEAIQLSVVIPTYNEASRIGPSLQRVWGYLRSRYGAGGFEMIVVDDGSRDSTVAVVEQFMARAPELRLIRFSQNRGKGAAIRAGMMAATGAVVLFSDADLSTPIEEVDGALKLLSEGSDLVIGSRALVGSQILVRQTRLRELMGKLFNRLLRVYLSIPFRDTQCGFKLFRREAAHAVFQYARIDGFAFDVEAILIAMQLGYAVCEMPVRWINDPSSQVSLLRHPVQMLVDLWRIRQRLATEPPQRATPLR</sequence>
<keyword evidence="8" id="KW-0256">Endoplasmic reticulum</keyword>
<dbReference type="AlphaFoldDB" id="A0A2T4TXM1"/>
<keyword evidence="15" id="KW-1185">Reference proteome</keyword>
<keyword evidence="10" id="KW-1133">Transmembrane helix</keyword>